<reference evidence="1 2" key="1">
    <citation type="submission" date="2016-06" db="EMBL/GenBank/DDBJ databases">
        <authorList>
            <person name="Kjaerup R.B."/>
            <person name="Dalgaard T.S."/>
            <person name="Juul-Madsen H.R."/>
        </authorList>
    </citation>
    <scope>NUCLEOTIDE SEQUENCE [LARGE SCALE GENOMIC DNA]</scope>
    <source>
        <strain evidence="1 2">DSM 16361</strain>
    </source>
</reference>
<gene>
    <name evidence="1" type="ORF">THIARS_70431</name>
</gene>
<evidence type="ECO:0000313" key="2">
    <source>
        <dbReference type="Proteomes" id="UP000214566"/>
    </source>
</evidence>
<keyword evidence="2" id="KW-1185">Reference proteome</keyword>
<dbReference type="AlphaFoldDB" id="A0A238D6G4"/>
<dbReference type="RefSeq" id="WP_094161082.1">
    <property type="nucleotide sequence ID" value="NZ_LT592171.1"/>
</dbReference>
<proteinExistence type="predicted"/>
<accession>A0A238D6G4</accession>
<protein>
    <submittedName>
        <fullName evidence="1">Uncharacterized protein</fullName>
    </submittedName>
</protein>
<name>A0A238D6G4_THIDL</name>
<sequence length="229" mass="26239">MSYTVPPHYQGLWRRTLLTAPGLRDDTTLVLWMQTAQWHADLRIPADRPPCEGRRSVHDCSHDELLGLLRQEGFAGITQVQGDTCEWLRQLDYHPSGRRDLGCMAFASTLDAIDEYGVEADYAERWEREPASDQTGWVARSRSAEGPVLWLRSGRRFMLIRPRAMDATQSRELWASLATGRATVEELRRLADFEISYGVIAEDDGRILHSTLPWRERQTIALPEAWAFD</sequence>
<dbReference type="OrthoDB" id="4774648at2"/>
<organism evidence="1 2">
    <name type="scientific">Thiomonas delicata</name>
    <name type="common">Thiomonas cuprina</name>
    <dbReference type="NCBI Taxonomy" id="364030"/>
    <lineage>
        <taxon>Bacteria</taxon>
        <taxon>Pseudomonadati</taxon>
        <taxon>Pseudomonadota</taxon>
        <taxon>Betaproteobacteria</taxon>
        <taxon>Burkholderiales</taxon>
        <taxon>Thiomonas</taxon>
    </lineage>
</organism>
<dbReference type="EMBL" id="FLMQ01000056">
    <property type="protein sequence ID" value="SBP88811.1"/>
    <property type="molecule type" value="Genomic_DNA"/>
</dbReference>
<dbReference type="Proteomes" id="UP000214566">
    <property type="component" value="Unassembled WGS sequence"/>
</dbReference>
<evidence type="ECO:0000313" key="1">
    <source>
        <dbReference type="EMBL" id="SBP88811.1"/>
    </source>
</evidence>